<proteinExistence type="predicted"/>
<accession>X1HY93</accession>
<sequence>AAKAAERAGHLFCIEPKPKQRMKDNMLKYGVDENYTLIPEASPWMLFKRIPDNLDLLFIDGRHDIRWCLCDYHYWVPKIRKGGVIVFHDYSGGCAEDKRHPDYGKPGYVGLVARAVSIILETDNLKEIGRSEAPRGGAIAFEKP</sequence>
<dbReference type="EMBL" id="BARU01032817">
    <property type="protein sequence ID" value="GAH62020.1"/>
    <property type="molecule type" value="Genomic_DNA"/>
</dbReference>
<organism evidence="1">
    <name type="scientific">marine sediment metagenome</name>
    <dbReference type="NCBI Taxonomy" id="412755"/>
    <lineage>
        <taxon>unclassified sequences</taxon>
        <taxon>metagenomes</taxon>
        <taxon>ecological metagenomes</taxon>
    </lineage>
</organism>
<dbReference type="Gene3D" id="3.40.50.150">
    <property type="entry name" value="Vaccinia Virus protein VP39"/>
    <property type="match status" value="1"/>
</dbReference>
<dbReference type="Pfam" id="PF13578">
    <property type="entry name" value="Methyltransf_24"/>
    <property type="match status" value="1"/>
</dbReference>
<protein>
    <recommendedName>
        <fullName evidence="2">Class I SAM-dependent methyltransferase</fullName>
    </recommendedName>
</protein>
<evidence type="ECO:0008006" key="2">
    <source>
        <dbReference type="Google" id="ProtNLM"/>
    </source>
</evidence>
<reference evidence="1" key="1">
    <citation type="journal article" date="2014" name="Front. Microbiol.">
        <title>High frequency of phylogenetically diverse reductive dehalogenase-homologous genes in deep subseafloor sedimentary metagenomes.</title>
        <authorList>
            <person name="Kawai M."/>
            <person name="Futagami T."/>
            <person name="Toyoda A."/>
            <person name="Takaki Y."/>
            <person name="Nishi S."/>
            <person name="Hori S."/>
            <person name="Arai W."/>
            <person name="Tsubouchi T."/>
            <person name="Morono Y."/>
            <person name="Uchiyama I."/>
            <person name="Ito T."/>
            <person name="Fujiyama A."/>
            <person name="Inagaki F."/>
            <person name="Takami H."/>
        </authorList>
    </citation>
    <scope>NUCLEOTIDE SEQUENCE</scope>
    <source>
        <strain evidence="1">Expedition CK06-06</strain>
    </source>
</reference>
<evidence type="ECO:0000313" key="1">
    <source>
        <dbReference type="EMBL" id="GAH62020.1"/>
    </source>
</evidence>
<name>X1HY93_9ZZZZ</name>
<dbReference type="InterPro" id="IPR029063">
    <property type="entry name" value="SAM-dependent_MTases_sf"/>
</dbReference>
<gene>
    <name evidence="1" type="ORF">S03H2_51702</name>
</gene>
<comment type="caution">
    <text evidence="1">The sequence shown here is derived from an EMBL/GenBank/DDBJ whole genome shotgun (WGS) entry which is preliminary data.</text>
</comment>
<feature type="non-terminal residue" evidence="1">
    <location>
        <position position="1"/>
    </location>
</feature>
<dbReference type="AlphaFoldDB" id="X1HY93"/>